<feature type="transmembrane region" description="Helical" evidence="1">
    <location>
        <begin position="50"/>
        <end position="83"/>
    </location>
</feature>
<feature type="transmembrane region" description="Helical" evidence="1">
    <location>
        <begin position="121"/>
        <end position="140"/>
    </location>
</feature>
<evidence type="ECO:0000313" key="3">
    <source>
        <dbReference type="Proteomes" id="UP001497416"/>
    </source>
</evidence>
<dbReference type="Proteomes" id="UP001497416">
    <property type="component" value="Unassembled WGS sequence"/>
</dbReference>
<evidence type="ECO:0000256" key="1">
    <source>
        <dbReference type="SAM" id="Phobius"/>
    </source>
</evidence>
<dbReference type="EMBL" id="CAXIXY010000003">
    <property type="protein sequence ID" value="CAL2075830.1"/>
    <property type="molecule type" value="Genomic_DNA"/>
</dbReference>
<keyword evidence="3" id="KW-1185">Reference proteome</keyword>
<proteinExistence type="predicted"/>
<reference evidence="2 3" key="1">
    <citation type="submission" date="2024-05" db="EMBL/GenBank/DDBJ databases">
        <authorList>
            <person name="Duchaud E."/>
        </authorList>
    </citation>
    <scope>NUCLEOTIDE SEQUENCE [LARGE SCALE GENOMIC DNA]</scope>
    <source>
        <strain evidence="2">Ena-SAMPLE-TAB-13-05-2024-13:56:06:370-140302</strain>
    </source>
</reference>
<keyword evidence="1" id="KW-0812">Transmembrane</keyword>
<name>A0ABM9NR65_9FLAO</name>
<keyword evidence="1" id="KW-0472">Membrane</keyword>
<sequence>MEKSIEKIWNEAFITEDSLIAPKINDLYNQKSKSIINRIKRTYEFDNKGLLPMAGIVTIGGILLSETIIGLYGTFLILALYVFNSRLLKRFNSLDIKSDNLNYLKSYRRIISSITRSTKKLFMFALPLAVLSIFVLAFFIKDESFLSKFITDDTTLLQTLGIGALIAVCISIICTIAYTISTRILYSTLFSKLDDIIIEMENLKE</sequence>
<evidence type="ECO:0000313" key="2">
    <source>
        <dbReference type="EMBL" id="CAL2075830.1"/>
    </source>
</evidence>
<organism evidence="2 3">
    <name type="scientific">Tenacibaculum platacis</name>
    <dbReference type="NCBI Taxonomy" id="3137852"/>
    <lineage>
        <taxon>Bacteria</taxon>
        <taxon>Pseudomonadati</taxon>
        <taxon>Bacteroidota</taxon>
        <taxon>Flavobacteriia</taxon>
        <taxon>Flavobacteriales</taxon>
        <taxon>Flavobacteriaceae</taxon>
        <taxon>Tenacibaculum</taxon>
    </lineage>
</organism>
<gene>
    <name evidence="2" type="ORF">T190607A01A_10258</name>
</gene>
<dbReference type="RefSeq" id="WP_348709773.1">
    <property type="nucleotide sequence ID" value="NZ_CAXIXY010000003.1"/>
</dbReference>
<protein>
    <submittedName>
        <fullName evidence="2">Uncharacterized protein</fullName>
    </submittedName>
</protein>
<keyword evidence="1" id="KW-1133">Transmembrane helix</keyword>
<comment type="caution">
    <text evidence="2">The sequence shown here is derived from an EMBL/GenBank/DDBJ whole genome shotgun (WGS) entry which is preliminary data.</text>
</comment>
<accession>A0ABM9NR65</accession>
<feature type="transmembrane region" description="Helical" evidence="1">
    <location>
        <begin position="160"/>
        <end position="180"/>
    </location>
</feature>